<sequence>MKARTASVGDLESVFHDLSERMAAEYIAAGKDVRSAYDNLTMNLREGRAHALIEDDKVVAIIAWQEADDGTDTLFAAKEDFFNARSVRFCRKHIKQIQALSGDRPIHSRSWRDRPDVVKWFRIIGYREIDGEQGSKLFELGAPAGNSLSSQ</sequence>
<proteinExistence type="predicted"/>
<accession>A0A248UA38</accession>
<evidence type="ECO:0008006" key="3">
    <source>
        <dbReference type="Google" id="ProtNLM"/>
    </source>
</evidence>
<dbReference type="RefSeq" id="WP_095444486.1">
    <property type="nucleotide sequence ID" value="NZ_CP022603.1"/>
</dbReference>
<dbReference type="EMBL" id="CP022603">
    <property type="protein sequence ID" value="ASV83536.1"/>
    <property type="molecule type" value="Genomic_DNA"/>
</dbReference>
<gene>
    <name evidence="1" type="ORF">CES85_4316</name>
</gene>
<evidence type="ECO:0000313" key="1">
    <source>
        <dbReference type="EMBL" id="ASV83536.1"/>
    </source>
</evidence>
<protein>
    <recommendedName>
        <fullName evidence="3">GNAT family N-acetyltransferase</fullName>
    </recommendedName>
</protein>
<evidence type="ECO:0000313" key="2">
    <source>
        <dbReference type="Proteomes" id="UP000215256"/>
    </source>
</evidence>
<dbReference type="AlphaFoldDB" id="A0A248UA38"/>
<reference evidence="1 2" key="1">
    <citation type="submission" date="2017-07" db="EMBL/GenBank/DDBJ databases">
        <title>Phylogenetic study on the rhizospheric bacterium Ochrobactrum sp. A44.</title>
        <authorList>
            <person name="Krzyzanowska D.M."/>
            <person name="Ossowicki A."/>
            <person name="Rajewska M."/>
            <person name="Maciag T."/>
            <person name="Kaczynski Z."/>
            <person name="Czerwicka M."/>
            <person name="Jafra S."/>
        </authorList>
    </citation>
    <scope>NUCLEOTIDE SEQUENCE [LARGE SCALE GENOMIC DNA]</scope>
    <source>
        <strain evidence="1 2">A44</strain>
    </source>
</reference>
<dbReference type="Proteomes" id="UP000215256">
    <property type="component" value="Chromosome 2"/>
</dbReference>
<dbReference type="KEGG" id="och:CES85_4316"/>
<name>A0A248UA38_9HYPH</name>
<dbReference type="OrthoDB" id="8445615at2"/>
<organism evidence="1 2">
    <name type="scientific">Ochrobactrum quorumnocens</name>
    <dbReference type="NCBI Taxonomy" id="271865"/>
    <lineage>
        <taxon>Bacteria</taxon>
        <taxon>Pseudomonadati</taxon>
        <taxon>Pseudomonadota</taxon>
        <taxon>Alphaproteobacteria</taxon>
        <taxon>Hyphomicrobiales</taxon>
        <taxon>Brucellaceae</taxon>
        <taxon>Brucella/Ochrobactrum group</taxon>
        <taxon>Ochrobactrum</taxon>
    </lineage>
</organism>